<evidence type="ECO:0000313" key="3">
    <source>
        <dbReference type="Proteomes" id="UP000049979"/>
    </source>
</evidence>
<accession>A0A0M6WVF3</accession>
<keyword evidence="3" id="KW-1185">Reference proteome</keyword>
<keyword evidence="1" id="KW-0732">Signal</keyword>
<evidence type="ECO:0000256" key="1">
    <source>
        <dbReference type="SAM" id="SignalP"/>
    </source>
</evidence>
<reference evidence="3" key="1">
    <citation type="submission" date="2015-05" db="EMBL/GenBank/DDBJ databases">
        <authorList>
            <consortium name="Pathogen Informatics"/>
        </authorList>
    </citation>
    <scope>NUCLEOTIDE SEQUENCE [LARGE SCALE GENOMIC DNA]</scope>
    <source>
        <strain evidence="3">M72</strain>
    </source>
</reference>
<dbReference type="STRING" id="301302.ERS852420_01292"/>
<name>A0A0M6WVF3_9FIRM</name>
<evidence type="ECO:0000313" key="2">
    <source>
        <dbReference type="EMBL" id="CRL41556.1"/>
    </source>
</evidence>
<protein>
    <recommendedName>
        <fullName evidence="4">DUF5050 domain-containing protein</fullName>
    </recommendedName>
</protein>
<dbReference type="Proteomes" id="UP000049979">
    <property type="component" value="Unassembled WGS sequence"/>
</dbReference>
<dbReference type="RefSeq" id="WP_022045732.1">
    <property type="nucleotide sequence ID" value="NZ_CP173697.1"/>
</dbReference>
<dbReference type="PROSITE" id="PS51257">
    <property type="entry name" value="PROKAR_LIPOPROTEIN"/>
    <property type="match status" value="1"/>
</dbReference>
<gene>
    <name evidence="2" type="ORF">M72_12771</name>
</gene>
<sequence>MMRQKSWNQFKKTMAASTLAGAITFTGCAVMPSVTAFADTTEQTGQVSYDNEVMPIHTDVQTEAKPLMKGTSCTVSDGKNLYYAFEMMGVRMGIMKYNTKTGKKSEVYSYKIGKNKKGSNGFSQLSVDKKYIYATWDRYYGTDATKEYIYRIAKDGKSAKKLAIGRDPQLVDGRIYYLALKSKSEDGMNYSEDTGTVMSMKTDGTDKKKVAQIVNSGDAYRYSLFQSEGKIYYTKENENKTFYDLEGNSYQREAFAVKDENYLSVSLEAVNDGTYTYSTTGKDRYMQTKLYRTDNRTGKKNLVASFKLGIEKYSVCGNYVFVEANVPYKGADVTEKLAVYCYKADGSSKVKLASWFPAE</sequence>
<dbReference type="EMBL" id="CVRR01000048">
    <property type="protein sequence ID" value="CRL41556.1"/>
    <property type="molecule type" value="Genomic_DNA"/>
</dbReference>
<dbReference type="OrthoDB" id="2049154at2"/>
<dbReference type="AlphaFoldDB" id="A0A0M6WVF3"/>
<proteinExistence type="predicted"/>
<organism evidence="2 3">
    <name type="scientific">Roseburia faecis</name>
    <dbReference type="NCBI Taxonomy" id="301302"/>
    <lineage>
        <taxon>Bacteria</taxon>
        <taxon>Bacillati</taxon>
        <taxon>Bacillota</taxon>
        <taxon>Clostridia</taxon>
        <taxon>Lachnospirales</taxon>
        <taxon>Lachnospiraceae</taxon>
        <taxon>Roseburia</taxon>
    </lineage>
</organism>
<evidence type="ECO:0008006" key="4">
    <source>
        <dbReference type="Google" id="ProtNLM"/>
    </source>
</evidence>
<feature type="signal peptide" evidence="1">
    <location>
        <begin position="1"/>
        <end position="38"/>
    </location>
</feature>
<feature type="chain" id="PRO_5005806794" description="DUF5050 domain-containing protein" evidence="1">
    <location>
        <begin position="39"/>
        <end position="359"/>
    </location>
</feature>
<dbReference type="SUPFAM" id="SSF69304">
    <property type="entry name" value="Tricorn protease N-terminal domain"/>
    <property type="match status" value="1"/>
</dbReference>